<protein>
    <recommendedName>
        <fullName evidence="1">DUF4185 domain-containing protein</fullName>
    </recommendedName>
</protein>
<dbReference type="InterPro" id="IPR025442">
    <property type="entry name" value="DUF4185"/>
</dbReference>
<evidence type="ECO:0000313" key="2">
    <source>
        <dbReference type="EMBL" id="CUO08592.1"/>
    </source>
</evidence>
<dbReference type="EMBL" id="CYZF01000003">
    <property type="protein sequence ID" value="CUO08592.1"/>
    <property type="molecule type" value="Genomic_DNA"/>
</dbReference>
<organism evidence="2 3">
    <name type="scientific">Bacteroides uniformis</name>
    <dbReference type="NCBI Taxonomy" id="820"/>
    <lineage>
        <taxon>Bacteria</taxon>
        <taxon>Pseudomonadati</taxon>
        <taxon>Bacteroidota</taxon>
        <taxon>Bacteroidia</taxon>
        <taxon>Bacteroidales</taxon>
        <taxon>Bacteroidaceae</taxon>
        <taxon>Bacteroides</taxon>
    </lineage>
</organism>
<proteinExistence type="predicted"/>
<name>A0A174C5A6_BACUN</name>
<reference evidence="2 3" key="1">
    <citation type="submission" date="2015-09" db="EMBL/GenBank/DDBJ databases">
        <authorList>
            <consortium name="Pathogen Informatics"/>
        </authorList>
    </citation>
    <scope>NUCLEOTIDE SEQUENCE [LARGE SCALE GENOMIC DNA]</scope>
    <source>
        <strain evidence="2 3">2789STDY5608791</strain>
    </source>
</reference>
<dbReference type="Proteomes" id="UP000095419">
    <property type="component" value="Unassembled WGS sequence"/>
</dbReference>
<gene>
    <name evidence="2" type="ORF">ERS417307_00922</name>
</gene>
<evidence type="ECO:0000259" key="1">
    <source>
        <dbReference type="Pfam" id="PF13810"/>
    </source>
</evidence>
<feature type="domain" description="DUF4185" evidence="1">
    <location>
        <begin position="152"/>
        <end position="459"/>
    </location>
</feature>
<sequence>MKNILFIAFSSFIFLFVSCTSEQETETYIPIDEIIPLDTHLIPNKDTKIVSTTLNFKDIDAIDYLLVRKSVGDSYSAKISQSELTSDYIFNYTIQKTDPQNFRLVLAAFYKDGNMSKELSLNVDNRWGFFIRNVTRIARVTGSIINGENFPSPNNTATKWNVGGTDLGIIWEMQPGKYGIFFGDTFGYDFKPNPANPGPNGGSWRSNVLAFSEDNDLEDGLSFSNMATDDKGYAREIVYGGKDSSGNGDWTSIPTAAIRANGIDYVHYFNMRNWTGWITNYSGIYKSVDNGLTWAKCKDITFSSYSFFGQVGYFKKDGYVYMIGTQTGRDSNAKLARFHETDIENKTAYEYWNAFTNQWIKGNENEATVLIEDKVGELSFIYNETHKKWIIAYFNADRYNITMRTAEDITGPWSEPYELANGREYAQLYGSYIHPLSVTGDNLYFTMSMWMPYNVFLMKAELADMGEF</sequence>
<dbReference type="RefSeq" id="WP_057087292.1">
    <property type="nucleotide sequence ID" value="NZ_CYZF01000003.1"/>
</dbReference>
<accession>A0A174C5A6</accession>
<dbReference type="Pfam" id="PF13810">
    <property type="entry name" value="DUF4185"/>
    <property type="match status" value="1"/>
</dbReference>
<evidence type="ECO:0000313" key="3">
    <source>
        <dbReference type="Proteomes" id="UP000095419"/>
    </source>
</evidence>
<dbReference type="AlphaFoldDB" id="A0A174C5A6"/>
<dbReference type="PROSITE" id="PS51257">
    <property type="entry name" value="PROKAR_LIPOPROTEIN"/>
    <property type="match status" value="1"/>
</dbReference>